<dbReference type="RefSeq" id="WP_281390878.1">
    <property type="nucleotide sequence ID" value="NZ_BAABEK010000016.1"/>
</dbReference>
<keyword evidence="2" id="KW-1185">Reference proteome</keyword>
<name>A0A7W7RY83_9ACTN</name>
<dbReference type="EMBL" id="JACHJU010000001">
    <property type="protein sequence ID" value="MBB4939773.1"/>
    <property type="molecule type" value="Genomic_DNA"/>
</dbReference>
<dbReference type="Proteomes" id="UP000534286">
    <property type="component" value="Unassembled WGS sequence"/>
</dbReference>
<gene>
    <name evidence="1" type="ORF">FHR32_004078</name>
</gene>
<evidence type="ECO:0000313" key="1">
    <source>
        <dbReference type="EMBL" id="MBB4939773.1"/>
    </source>
</evidence>
<proteinExistence type="predicted"/>
<dbReference type="AlphaFoldDB" id="A0A7W7RY83"/>
<reference evidence="1 2" key="1">
    <citation type="submission" date="2020-08" db="EMBL/GenBank/DDBJ databases">
        <title>Sequencing the genomes of 1000 actinobacteria strains.</title>
        <authorList>
            <person name="Klenk H.-P."/>
        </authorList>
    </citation>
    <scope>NUCLEOTIDE SEQUENCE [LARGE SCALE GENOMIC DNA]</scope>
    <source>
        <strain evidence="1 2">DSM 43023</strain>
    </source>
</reference>
<sequence>MRSSKAWSTAVLKSAILSISQLGMTMIFGMPPEASRAIAL</sequence>
<accession>A0A7W7RY83</accession>
<organism evidence="1 2">
    <name type="scientific">Streptosporangium album</name>
    <dbReference type="NCBI Taxonomy" id="47479"/>
    <lineage>
        <taxon>Bacteria</taxon>
        <taxon>Bacillati</taxon>
        <taxon>Actinomycetota</taxon>
        <taxon>Actinomycetes</taxon>
        <taxon>Streptosporangiales</taxon>
        <taxon>Streptosporangiaceae</taxon>
        <taxon>Streptosporangium</taxon>
    </lineage>
</organism>
<protein>
    <submittedName>
        <fullName evidence="1">Uncharacterized protein</fullName>
    </submittedName>
</protein>
<comment type="caution">
    <text evidence="1">The sequence shown here is derived from an EMBL/GenBank/DDBJ whole genome shotgun (WGS) entry which is preliminary data.</text>
</comment>
<evidence type="ECO:0000313" key="2">
    <source>
        <dbReference type="Proteomes" id="UP000534286"/>
    </source>
</evidence>